<gene>
    <name evidence="1" type="ORF">LSO58_18445</name>
</gene>
<dbReference type="AlphaFoldDB" id="A0AA46PJ70"/>
<dbReference type="Proteomes" id="UP001164081">
    <property type="component" value="Plasmid pRIVM_C010761_3"/>
</dbReference>
<keyword evidence="1" id="KW-0614">Plasmid</keyword>
<dbReference type="EMBL" id="CP089047">
    <property type="protein sequence ID" value="UYF77416.1"/>
    <property type="molecule type" value="Genomic_DNA"/>
</dbReference>
<sequence>MDYPTLIEIFRNNLIDKGLLIDRLTYSNNPLHHRDILACSEMLNKAIMVFHEMIENDAIAPSEFIDSESYLLRNQVFKKDVVENNTKKTIIYVFKNISPNSLTTEFSQCLGTLNSPNVFGHASPLNLQGVLLNIFEVTISSFVFPAWCNVFYINGHKNRAIPNIALSSIEPQLSSAIDFFPDAIETLKSLYSIQLNNIELNIDDVFIKS</sequence>
<evidence type="ECO:0000313" key="1">
    <source>
        <dbReference type="EMBL" id="UYF77416.1"/>
    </source>
</evidence>
<organism evidence="1 2">
    <name type="scientific">Acinetobacter ursingii</name>
    <dbReference type="NCBI Taxonomy" id="108980"/>
    <lineage>
        <taxon>Bacteria</taxon>
        <taxon>Pseudomonadati</taxon>
        <taxon>Pseudomonadota</taxon>
        <taxon>Gammaproteobacteria</taxon>
        <taxon>Moraxellales</taxon>
        <taxon>Moraxellaceae</taxon>
        <taxon>Acinetobacter</taxon>
    </lineage>
</organism>
<protein>
    <submittedName>
        <fullName evidence="1">Uncharacterized protein</fullName>
    </submittedName>
</protein>
<proteinExistence type="predicted"/>
<name>A0AA46PJ70_9GAMM</name>
<dbReference type="RefSeq" id="WP_263503958.1">
    <property type="nucleotide sequence ID" value="NZ_CP089047.1"/>
</dbReference>
<evidence type="ECO:0000313" key="2">
    <source>
        <dbReference type="Proteomes" id="UP001164081"/>
    </source>
</evidence>
<geneLocation type="plasmid" evidence="1 2">
    <name>pRIVM_C010761_3</name>
</geneLocation>
<accession>A0AA46PJ70</accession>
<reference evidence="1" key="1">
    <citation type="journal article" date="2022" name="J Glob Antimicrob Resist">
        <title>Comparative analysis of IMP-4- and OXA-58-containing plasmids of three carbapenemase-producing Acinetobacter ursingii strains in the Netherlands.</title>
        <authorList>
            <person name="Hendrickx A.P.A."/>
            <person name="Schade R.P."/>
            <person name="Landman F."/>
            <person name="Bosch T."/>
            <person name="Schouls L.M."/>
            <person name="van Dijk K."/>
        </authorList>
    </citation>
    <scope>NUCLEOTIDE SEQUENCE</scope>
    <source>
        <strain evidence="1">RIVM_C010761</strain>
    </source>
</reference>